<name>A0A0M3HZH1_ASCLU</name>
<keyword evidence="1" id="KW-1185">Reference proteome</keyword>
<protein>
    <submittedName>
        <fullName evidence="2">Macro domain-containing protein</fullName>
    </submittedName>
</protein>
<dbReference type="Pfam" id="PF10154">
    <property type="entry name" value="Fy-3"/>
    <property type="match status" value="1"/>
</dbReference>
<dbReference type="AlphaFoldDB" id="A0A0M3HZH1"/>
<dbReference type="Proteomes" id="UP000036681">
    <property type="component" value="Unplaced"/>
</dbReference>
<proteinExistence type="predicted"/>
<reference evidence="2" key="1">
    <citation type="submission" date="2017-02" db="UniProtKB">
        <authorList>
            <consortium name="WormBaseParasite"/>
        </authorList>
    </citation>
    <scope>IDENTIFICATION</scope>
</reference>
<accession>A0A0M3HZH1</accession>
<dbReference type="GO" id="GO:0005737">
    <property type="term" value="C:cytoplasm"/>
    <property type="evidence" value="ECO:0007669"/>
    <property type="project" value="TreeGrafter"/>
</dbReference>
<dbReference type="PANTHER" id="PTHR16525">
    <property type="entry name" value="PROTEIN C12ORF4"/>
    <property type="match status" value="1"/>
</dbReference>
<dbReference type="InterPro" id="IPR019311">
    <property type="entry name" value="Fy-3"/>
</dbReference>
<sequence length="546" mass="61821">MKFNSSFDDDEPARVRTFTHTARYKSVEQTATLDVEIPLSENLTIEELLAHIIVTNKIIPPFRKEFEQALRKFIDEETRKYENEIGDGYIEELLRDDTLIDPSDWARVFSPVKDETSGSGSVPFSDCFQFIMRNSTHERIEMIISLERKMAEKMNALVRARDFELERMMRECEEAVKDAVSDEGAPVPANAHQLSRLNEKLRQISNNYACQISALADRQRREYRNVIRSLYERDEVPPEALNEIPSGVTHTFRKSNSAYASLNAAKTSPTDRLEESFTIYLGAQLKTMHNARLMACHRLTDLCRPSDIFEPGALDTRRLHMNLSLYRRGLNGLVLLVNRDPYFHIHNRTEFARVCEQSTELHFDSLQHQLDEVCSALRDVCKDAASGIEGIGVRDESSLKVGDVYVTRHSNLATFQVVFHLVTDDALETDDISSRHPCINGIRNVIRLSSKCGITTFSIPLLLVENTTERMTVAWCLKRAELVFKCVKGFMMEACGGSSTAGGGPPVAATHYNVNFVLPDALAESVYSQIVEMFPTIFHLVPSVVV</sequence>
<evidence type="ECO:0000313" key="1">
    <source>
        <dbReference type="Proteomes" id="UP000036681"/>
    </source>
</evidence>
<organism evidence="1 2">
    <name type="scientific">Ascaris lumbricoides</name>
    <name type="common">Giant roundworm</name>
    <dbReference type="NCBI Taxonomy" id="6252"/>
    <lineage>
        <taxon>Eukaryota</taxon>
        <taxon>Metazoa</taxon>
        <taxon>Ecdysozoa</taxon>
        <taxon>Nematoda</taxon>
        <taxon>Chromadorea</taxon>
        <taxon>Rhabditida</taxon>
        <taxon>Spirurina</taxon>
        <taxon>Ascaridomorpha</taxon>
        <taxon>Ascaridoidea</taxon>
        <taxon>Ascarididae</taxon>
        <taxon>Ascaris</taxon>
    </lineage>
</organism>
<dbReference type="WBParaSite" id="ALUE_0000910901-mRNA-1">
    <property type="protein sequence ID" value="ALUE_0000910901-mRNA-1"/>
    <property type="gene ID" value="ALUE_0000910901"/>
</dbReference>
<evidence type="ECO:0000313" key="2">
    <source>
        <dbReference type="WBParaSite" id="ALUE_0000910901-mRNA-1"/>
    </source>
</evidence>
<dbReference type="PANTHER" id="PTHR16525:SF0">
    <property type="entry name" value="PROTEIN C12ORF4"/>
    <property type="match status" value="1"/>
</dbReference>